<dbReference type="AlphaFoldDB" id="A0AA36G0H0"/>
<evidence type="ECO:0000256" key="1">
    <source>
        <dbReference type="SAM" id="MobiDB-lite"/>
    </source>
</evidence>
<accession>A0AA36G0H0</accession>
<feature type="region of interest" description="Disordered" evidence="1">
    <location>
        <begin position="1"/>
        <end position="20"/>
    </location>
</feature>
<sequence length="77" mass="8680">MIQPAIQQQHPAHPGGHHVFQLPYASTSRTQRLDLHSRISQAVRSTLQHVRVLENTRSRIPGPGSQTLKPFALIIDR</sequence>
<dbReference type="EMBL" id="CATQJA010002565">
    <property type="protein sequence ID" value="CAJ0571420.1"/>
    <property type="molecule type" value="Genomic_DNA"/>
</dbReference>
<evidence type="ECO:0000313" key="2">
    <source>
        <dbReference type="EMBL" id="CAJ0571420.1"/>
    </source>
</evidence>
<evidence type="ECO:0000313" key="3">
    <source>
        <dbReference type="Proteomes" id="UP001177023"/>
    </source>
</evidence>
<gene>
    <name evidence="2" type="ORF">MSPICULIGERA_LOCUS9827</name>
</gene>
<organism evidence="2 3">
    <name type="scientific">Mesorhabditis spiculigera</name>
    <dbReference type="NCBI Taxonomy" id="96644"/>
    <lineage>
        <taxon>Eukaryota</taxon>
        <taxon>Metazoa</taxon>
        <taxon>Ecdysozoa</taxon>
        <taxon>Nematoda</taxon>
        <taxon>Chromadorea</taxon>
        <taxon>Rhabditida</taxon>
        <taxon>Rhabditina</taxon>
        <taxon>Rhabditomorpha</taxon>
        <taxon>Rhabditoidea</taxon>
        <taxon>Rhabditidae</taxon>
        <taxon>Mesorhabditinae</taxon>
        <taxon>Mesorhabditis</taxon>
    </lineage>
</organism>
<dbReference type="Proteomes" id="UP001177023">
    <property type="component" value="Unassembled WGS sequence"/>
</dbReference>
<comment type="caution">
    <text evidence="2">The sequence shown here is derived from an EMBL/GenBank/DDBJ whole genome shotgun (WGS) entry which is preliminary data.</text>
</comment>
<reference evidence="2" key="1">
    <citation type="submission" date="2023-06" db="EMBL/GenBank/DDBJ databases">
        <authorList>
            <person name="Delattre M."/>
        </authorList>
    </citation>
    <scope>NUCLEOTIDE SEQUENCE</scope>
    <source>
        <strain evidence="2">AF72</strain>
    </source>
</reference>
<feature type="compositionally biased region" description="Low complexity" evidence="1">
    <location>
        <begin position="1"/>
        <end position="18"/>
    </location>
</feature>
<protein>
    <submittedName>
        <fullName evidence="2">Uncharacterized protein</fullName>
    </submittedName>
</protein>
<feature type="non-terminal residue" evidence="2">
    <location>
        <position position="77"/>
    </location>
</feature>
<keyword evidence="3" id="KW-1185">Reference proteome</keyword>
<proteinExistence type="predicted"/>
<name>A0AA36G0H0_9BILA</name>